<accession>A0AAV2DZU3</accession>
<gene>
    <name evidence="1" type="ORF">LTRI10_LOCUS20620</name>
</gene>
<organism evidence="1 2">
    <name type="scientific">Linum trigynum</name>
    <dbReference type="NCBI Taxonomy" id="586398"/>
    <lineage>
        <taxon>Eukaryota</taxon>
        <taxon>Viridiplantae</taxon>
        <taxon>Streptophyta</taxon>
        <taxon>Embryophyta</taxon>
        <taxon>Tracheophyta</taxon>
        <taxon>Spermatophyta</taxon>
        <taxon>Magnoliopsida</taxon>
        <taxon>eudicotyledons</taxon>
        <taxon>Gunneridae</taxon>
        <taxon>Pentapetalae</taxon>
        <taxon>rosids</taxon>
        <taxon>fabids</taxon>
        <taxon>Malpighiales</taxon>
        <taxon>Linaceae</taxon>
        <taxon>Linum</taxon>
    </lineage>
</organism>
<dbReference type="AlphaFoldDB" id="A0AAV2DZU3"/>
<name>A0AAV2DZU3_9ROSI</name>
<proteinExistence type="predicted"/>
<evidence type="ECO:0000313" key="1">
    <source>
        <dbReference type="EMBL" id="CAL1379077.1"/>
    </source>
</evidence>
<dbReference type="EMBL" id="OZ034816">
    <property type="protein sequence ID" value="CAL1379077.1"/>
    <property type="molecule type" value="Genomic_DNA"/>
</dbReference>
<reference evidence="1 2" key="1">
    <citation type="submission" date="2024-04" db="EMBL/GenBank/DDBJ databases">
        <authorList>
            <person name="Fracassetti M."/>
        </authorList>
    </citation>
    <scope>NUCLEOTIDE SEQUENCE [LARGE SCALE GENOMIC DNA]</scope>
</reference>
<protein>
    <submittedName>
        <fullName evidence="1">Uncharacterized protein</fullName>
    </submittedName>
</protein>
<sequence length="142" mass="15896">MPFRRTHKLLLNYLSPDVGPSHTNPNFPVLDAPPPPPCTIGNRRSFASVLSSYGEMCFWPGRCIRSHQSPSSGRLGLFHSRPFLISGLPRFNFYSSSFRSSGRSGLDFTHTFGVDISALGEMREQEALTDLMKKEVSCQEED</sequence>
<keyword evidence="2" id="KW-1185">Reference proteome</keyword>
<dbReference type="Proteomes" id="UP001497516">
    <property type="component" value="Chromosome 3"/>
</dbReference>
<evidence type="ECO:0000313" key="2">
    <source>
        <dbReference type="Proteomes" id="UP001497516"/>
    </source>
</evidence>